<protein>
    <recommendedName>
        <fullName evidence="2">VOC domain-containing protein</fullName>
    </recommendedName>
</protein>
<accession>A0A417Y795</accession>
<dbReference type="AlphaFoldDB" id="A0A417Y795"/>
<evidence type="ECO:0000256" key="1">
    <source>
        <dbReference type="ARBA" id="ARBA00022723"/>
    </source>
</evidence>
<dbReference type="PANTHER" id="PTHR43048">
    <property type="entry name" value="METHYLMALONYL-COA EPIMERASE"/>
    <property type="match status" value="1"/>
</dbReference>
<proteinExistence type="predicted"/>
<dbReference type="PROSITE" id="PS51819">
    <property type="entry name" value="VOC"/>
    <property type="match status" value="1"/>
</dbReference>
<dbReference type="Proteomes" id="UP000283644">
    <property type="component" value="Unassembled WGS sequence"/>
</dbReference>
<gene>
    <name evidence="3" type="ORF">D0Z08_05640</name>
</gene>
<feature type="domain" description="VOC" evidence="2">
    <location>
        <begin position="11"/>
        <end position="158"/>
    </location>
</feature>
<evidence type="ECO:0000313" key="4">
    <source>
        <dbReference type="Proteomes" id="UP000283644"/>
    </source>
</evidence>
<keyword evidence="1" id="KW-0479">Metal-binding</keyword>
<sequence>MEAVPAMLTFGVLHHGLTVSDLDRSIRWYCEVFDLVEVHRQTGDNEYTRTLVGVPGAAIKVAQLALTGQHELWPSSHFIELIEYVCAGGDALRAVPNQPGSSHLAFVVSDIETVCARVIARGGVLRNDPVTVTAGINKGSRACYLHDPDGHILELMQYGREREAQLRGLMTG</sequence>
<reference evidence="3 4" key="1">
    <citation type="submission" date="2018-09" db="EMBL/GenBank/DDBJ databases">
        <title>Genome sequencing of Nocardioides immobilis CCTCC AB 2017083 for comparison to Nocardioides silvaticus.</title>
        <authorList>
            <person name="Li C."/>
            <person name="Wang G."/>
        </authorList>
    </citation>
    <scope>NUCLEOTIDE SEQUENCE [LARGE SCALE GENOMIC DNA]</scope>
    <source>
        <strain evidence="3 4">CCTCC AB 2017083</strain>
    </source>
</reference>
<name>A0A417Y795_9ACTN</name>
<dbReference type="PANTHER" id="PTHR43048:SF3">
    <property type="entry name" value="METHYLMALONYL-COA EPIMERASE, MITOCHONDRIAL"/>
    <property type="match status" value="1"/>
</dbReference>
<dbReference type="GO" id="GO:0046872">
    <property type="term" value="F:metal ion binding"/>
    <property type="evidence" value="ECO:0007669"/>
    <property type="project" value="UniProtKB-KW"/>
</dbReference>
<dbReference type="Gene3D" id="3.10.180.10">
    <property type="entry name" value="2,3-Dihydroxybiphenyl 1,2-Dioxygenase, domain 1"/>
    <property type="match status" value="1"/>
</dbReference>
<evidence type="ECO:0000259" key="2">
    <source>
        <dbReference type="PROSITE" id="PS51819"/>
    </source>
</evidence>
<dbReference type="GO" id="GO:0004493">
    <property type="term" value="F:methylmalonyl-CoA epimerase activity"/>
    <property type="evidence" value="ECO:0007669"/>
    <property type="project" value="TreeGrafter"/>
</dbReference>
<dbReference type="InterPro" id="IPR004360">
    <property type="entry name" value="Glyas_Fos-R_dOase_dom"/>
</dbReference>
<dbReference type="InterPro" id="IPR037523">
    <property type="entry name" value="VOC_core"/>
</dbReference>
<organism evidence="3 4">
    <name type="scientific">Nocardioides immobilis</name>
    <dbReference type="NCBI Taxonomy" id="2049295"/>
    <lineage>
        <taxon>Bacteria</taxon>
        <taxon>Bacillati</taxon>
        <taxon>Actinomycetota</taxon>
        <taxon>Actinomycetes</taxon>
        <taxon>Propionibacteriales</taxon>
        <taxon>Nocardioidaceae</taxon>
        <taxon>Nocardioides</taxon>
    </lineage>
</organism>
<dbReference type="OrthoDB" id="5242400at2"/>
<keyword evidence="4" id="KW-1185">Reference proteome</keyword>
<evidence type="ECO:0000313" key="3">
    <source>
        <dbReference type="EMBL" id="RHW28437.1"/>
    </source>
</evidence>
<dbReference type="InterPro" id="IPR051785">
    <property type="entry name" value="MMCE/EMCE_epimerase"/>
</dbReference>
<dbReference type="SUPFAM" id="SSF54593">
    <property type="entry name" value="Glyoxalase/Bleomycin resistance protein/Dihydroxybiphenyl dioxygenase"/>
    <property type="match status" value="1"/>
</dbReference>
<dbReference type="GO" id="GO:0046491">
    <property type="term" value="P:L-methylmalonyl-CoA metabolic process"/>
    <property type="evidence" value="ECO:0007669"/>
    <property type="project" value="TreeGrafter"/>
</dbReference>
<dbReference type="InterPro" id="IPR029068">
    <property type="entry name" value="Glyas_Bleomycin-R_OHBP_Dase"/>
</dbReference>
<dbReference type="Pfam" id="PF00903">
    <property type="entry name" value="Glyoxalase"/>
    <property type="match status" value="1"/>
</dbReference>
<dbReference type="EMBL" id="QXGH01000010">
    <property type="protein sequence ID" value="RHW28437.1"/>
    <property type="molecule type" value="Genomic_DNA"/>
</dbReference>
<comment type="caution">
    <text evidence="3">The sequence shown here is derived from an EMBL/GenBank/DDBJ whole genome shotgun (WGS) entry which is preliminary data.</text>
</comment>